<evidence type="ECO:0000256" key="9">
    <source>
        <dbReference type="ARBA" id="ARBA00022848"/>
    </source>
</evidence>
<dbReference type="SUPFAM" id="SSF48264">
    <property type="entry name" value="Cytochrome P450"/>
    <property type="match status" value="1"/>
</dbReference>
<comment type="subcellular location">
    <subcellularLocation>
        <location evidence="4">Endoplasmic reticulum membrane</location>
        <topology evidence="4">Peripheral membrane protein</topology>
    </subcellularLocation>
    <subcellularLocation>
        <location evidence="3">Microsome membrane</location>
        <topology evidence="3">Peripheral membrane protein</topology>
    </subcellularLocation>
</comment>
<organism evidence="17 18">
    <name type="scientific">Gryllus longicercus</name>
    <dbReference type="NCBI Taxonomy" id="2509291"/>
    <lineage>
        <taxon>Eukaryota</taxon>
        <taxon>Metazoa</taxon>
        <taxon>Ecdysozoa</taxon>
        <taxon>Arthropoda</taxon>
        <taxon>Hexapoda</taxon>
        <taxon>Insecta</taxon>
        <taxon>Pterygota</taxon>
        <taxon>Neoptera</taxon>
        <taxon>Polyneoptera</taxon>
        <taxon>Orthoptera</taxon>
        <taxon>Ensifera</taxon>
        <taxon>Gryllidea</taxon>
        <taxon>Grylloidea</taxon>
        <taxon>Gryllidae</taxon>
        <taxon>Gryllinae</taxon>
        <taxon>Gryllus</taxon>
    </lineage>
</organism>
<gene>
    <name evidence="17" type="ORF">R5R35_000158</name>
</gene>
<keyword evidence="12 15" id="KW-0503">Monooxygenase</keyword>
<dbReference type="Proteomes" id="UP001378592">
    <property type="component" value="Unassembled WGS sequence"/>
</dbReference>
<keyword evidence="9" id="KW-0492">Microsome</keyword>
<dbReference type="GO" id="GO:0005506">
    <property type="term" value="F:iron ion binding"/>
    <property type="evidence" value="ECO:0007669"/>
    <property type="project" value="InterPro"/>
</dbReference>
<sequence>MIPEWVQFNWLTICIAVIPLIYLYLTWNYNYWKKRNVAFVKPQLIFGNYKEVFLQKRTVSEVMEDIYKKLDGKPFVGFWRFRTPGILVRDPEMVKTVMVKDFHSFQDNALIVDPKMDPLLAKNPFFVSGEKWKNMRSVLSPSFTSGKLKPLLPLMEGVCEELLEYLRAAAPASAPDGIEASLTAFKYTVEMVARCALGIKGNNFTDSEGHLRTMVRRIVSPGFWKNIEFMILNFLPSMGSFLHLSWMPRDVDLFFTKIVTDEMDYRKKNNVIRPDYLQYLINMSKKENGVAYTEADALGHAVTFLTEGSETSSITLGFAWYELARHPAVQEELRQEVAAARGANGGRLPFEALMELPLLDQVLQETLRLHAPLMAMEKTCTRATELRGADGVACRVEPGTLVVIPVRALHHDPAFYPEPLRFDPGRWAPGNRERLVKYTYLPFGEGPRICLGMRFAQLQVKLALAYVVEKFDIKTTPKTPNPVVQDPTYFLTCAKGGLWLRFEERKSSNSE</sequence>
<evidence type="ECO:0000256" key="14">
    <source>
        <dbReference type="PIRSR" id="PIRSR602403-1"/>
    </source>
</evidence>
<keyword evidence="8" id="KW-0256">Endoplasmic reticulum</keyword>
<name>A0AAN9YYD8_9ORTH</name>
<dbReference type="Pfam" id="PF00067">
    <property type="entry name" value="p450"/>
    <property type="match status" value="1"/>
</dbReference>
<evidence type="ECO:0008006" key="19">
    <source>
        <dbReference type="Google" id="ProtNLM"/>
    </source>
</evidence>
<evidence type="ECO:0000256" key="5">
    <source>
        <dbReference type="ARBA" id="ARBA00010617"/>
    </source>
</evidence>
<evidence type="ECO:0000313" key="18">
    <source>
        <dbReference type="Proteomes" id="UP001378592"/>
    </source>
</evidence>
<evidence type="ECO:0000256" key="1">
    <source>
        <dbReference type="ARBA" id="ARBA00001971"/>
    </source>
</evidence>
<keyword evidence="6 14" id="KW-0349">Heme</keyword>
<dbReference type="InterPro" id="IPR017972">
    <property type="entry name" value="Cyt_P450_CS"/>
</dbReference>
<dbReference type="InterPro" id="IPR036396">
    <property type="entry name" value="Cyt_P450_sf"/>
</dbReference>
<comment type="cofactor">
    <cofactor evidence="1 14">
        <name>heme</name>
        <dbReference type="ChEBI" id="CHEBI:30413"/>
    </cofactor>
</comment>
<dbReference type="Gene3D" id="1.10.630.10">
    <property type="entry name" value="Cytochrome P450"/>
    <property type="match status" value="1"/>
</dbReference>
<dbReference type="FunFam" id="1.10.630.10:FF:000042">
    <property type="entry name" value="Cytochrome P450"/>
    <property type="match status" value="1"/>
</dbReference>
<keyword evidence="18" id="KW-1185">Reference proteome</keyword>
<evidence type="ECO:0000256" key="6">
    <source>
        <dbReference type="ARBA" id="ARBA00022617"/>
    </source>
</evidence>
<dbReference type="PANTHER" id="PTHR24292">
    <property type="entry name" value="CYTOCHROME P450"/>
    <property type="match status" value="1"/>
</dbReference>
<dbReference type="GO" id="GO:0016705">
    <property type="term" value="F:oxidoreductase activity, acting on paired donors, with incorporation or reduction of molecular oxygen"/>
    <property type="evidence" value="ECO:0007669"/>
    <property type="project" value="InterPro"/>
</dbReference>
<keyword evidence="16" id="KW-1133">Transmembrane helix</keyword>
<dbReference type="AlphaFoldDB" id="A0AAN9YYD8"/>
<keyword evidence="11 14" id="KW-0408">Iron</keyword>
<evidence type="ECO:0000256" key="2">
    <source>
        <dbReference type="ARBA" id="ARBA00003690"/>
    </source>
</evidence>
<evidence type="ECO:0000313" key="17">
    <source>
        <dbReference type="EMBL" id="KAK7788572.1"/>
    </source>
</evidence>
<evidence type="ECO:0000256" key="10">
    <source>
        <dbReference type="ARBA" id="ARBA00023002"/>
    </source>
</evidence>
<dbReference type="PRINTS" id="PR00465">
    <property type="entry name" value="EP450IV"/>
</dbReference>
<dbReference type="InterPro" id="IPR050476">
    <property type="entry name" value="Insect_CytP450_Detox"/>
</dbReference>
<keyword evidence="16" id="KW-0812">Transmembrane</keyword>
<keyword evidence="13 16" id="KW-0472">Membrane</keyword>
<keyword evidence="10 15" id="KW-0560">Oxidoreductase</keyword>
<evidence type="ECO:0000256" key="15">
    <source>
        <dbReference type="RuleBase" id="RU000461"/>
    </source>
</evidence>
<evidence type="ECO:0000256" key="12">
    <source>
        <dbReference type="ARBA" id="ARBA00023033"/>
    </source>
</evidence>
<evidence type="ECO:0000256" key="8">
    <source>
        <dbReference type="ARBA" id="ARBA00022824"/>
    </source>
</evidence>
<dbReference type="PROSITE" id="PS00086">
    <property type="entry name" value="CYTOCHROME_P450"/>
    <property type="match status" value="1"/>
</dbReference>
<reference evidence="17 18" key="1">
    <citation type="submission" date="2024-03" db="EMBL/GenBank/DDBJ databases">
        <title>The genome assembly and annotation of the cricket Gryllus longicercus Weissman &amp; Gray.</title>
        <authorList>
            <person name="Szrajer S."/>
            <person name="Gray D."/>
            <person name="Ylla G."/>
        </authorList>
    </citation>
    <scope>NUCLEOTIDE SEQUENCE [LARGE SCALE GENOMIC DNA]</scope>
    <source>
        <strain evidence="17">DAG 2021-001</strain>
        <tissue evidence="17">Whole body minus gut</tissue>
    </source>
</reference>
<dbReference type="EMBL" id="JAZDUA010001026">
    <property type="protein sequence ID" value="KAK7788572.1"/>
    <property type="molecule type" value="Genomic_DNA"/>
</dbReference>
<comment type="similarity">
    <text evidence="5 15">Belongs to the cytochrome P450 family.</text>
</comment>
<proteinExistence type="inferred from homology"/>
<dbReference type="PANTHER" id="PTHR24292:SF84">
    <property type="entry name" value="CYTOCHROME P450 28A5-RELATED"/>
    <property type="match status" value="1"/>
</dbReference>
<dbReference type="PRINTS" id="PR00385">
    <property type="entry name" value="P450"/>
</dbReference>
<feature type="transmembrane region" description="Helical" evidence="16">
    <location>
        <begin position="6"/>
        <end position="25"/>
    </location>
</feature>
<dbReference type="InterPro" id="IPR002403">
    <property type="entry name" value="Cyt_P450_E_grp-IV"/>
</dbReference>
<accession>A0AAN9YYD8</accession>
<comment type="caution">
    <text evidence="17">The sequence shown here is derived from an EMBL/GenBank/DDBJ whole genome shotgun (WGS) entry which is preliminary data.</text>
</comment>
<dbReference type="InterPro" id="IPR001128">
    <property type="entry name" value="Cyt_P450"/>
</dbReference>
<evidence type="ECO:0000256" key="13">
    <source>
        <dbReference type="ARBA" id="ARBA00023136"/>
    </source>
</evidence>
<evidence type="ECO:0000256" key="3">
    <source>
        <dbReference type="ARBA" id="ARBA00004174"/>
    </source>
</evidence>
<evidence type="ECO:0000256" key="11">
    <source>
        <dbReference type="ARBA" id="ARBA00023004"/>
    </source>
</evidence>
<dbReference type="GO" id="GO:0004497">
    <property type="term" value="F:monooxygenase activity"/>
    <property type="evidence" value="ECO:0007669"/>
    <property type="project" value="UniProtKB-KW"/>
</dbReference>
<dbReference type="CDD" id="cd11056">
    <property type="entry name" value="CYP6-like"/>
    <property type="match status" value="1"/>
</dbReference>
<evidence type="ECO:0000256" key="16">
    <source>
        <dbReference type="SAM" id="Phobius"/>
    </source>
</evidence>
<dbReference type="GO" id="GO:0005789">
    <property type="term" value="C:endoplasmic reticulum membrane"/>
    <property type="evidence" value="ECO:0007669"/>
    <property type="project" value="UniProtKB-SubCell"/>
</dbReference>
<keyword evidence="7 14" id="KW-0479">Metal-binding</keyword>
<evidence type="ECO:0000256" key="4">
    <source>
        <dbReference type="ARBA" id="ARBA00004406"/>
    </source>
</evidence>
<dbReference type="GO" id="GO:0020037">
    <property type="term" value="F:heme binding"/>
    <property type="evidence" value="ECO:0007669"/>
    <property type="project" value="InterPro"/>
</dbReference>
<protein>
    <recommendedName>
        <fullName evidence="19">Cytochrome P450</fullName>
    </recommendedName>
</protein>
<evidence type="ECO:0000256" key="7">
    <source>
        <dbReference type="ARBA" id="ARBA00022723"/>
    </source>
</evidence>
<comment type="function">
    <text evidence="2">May be involved in the metabolism of insect hormones and in the breakdown of synthetic insecticides.</text>
</comment>
<feature type="binding site" description="axial binding residue" evidence="14">
    <location>
        <position position="450"/>
    </location>
    <ligand>
        <name>heme</name>
        <dbReference type="ChEBI" id="CHEBI:30413"/>
    </ligand>
    <ligandPart>
        <name>Fe</name>
        <dbReference type="ChEBI" id="CHEBI:18248"/>
    </ligandPart>
</feature>